<dbReference type="AlphaFoldDB" id="A0AA46Z4T6"/>
<organism evidence="2 3">
    <name type="scientific">Vibrio parahaemolyticus</name>
    <dbReference type="NCBI Taxonomy" id="670"/>
    <lineage>
        <taxon>Bacteria</taxon>
        <taxon>Pseudomonadati</taxon>
        <taxon>Pseudomonadota</taxon>
        <taxon>Gammaproteobacteria</taxon>
        <taxon>Vibrionales</taxon>
        <taxon>Vibrionaceae</taxon>
        <taxon>Vibrio</taxon>
    </lineage>
</organism>
<protein>
    <submittedName>
        <fullName evidence="2">Type II toxin-antitoxin system Phd/YefM family antitoxin</fullName>
    </submittedName>
</protein>
<geneLocation type="plasmid" evidence="2 3">
    <name>pVP-16-VB00198-1</name>
</geneLocation>
<accession>A0AA46Z4T6</accession>
<dbReference type="RefSeq" id="WP_258667153.1">
    <property type="nucleotide sequence ID" value="NZ_CP062152.1"/>
</dbReference>
<evidence type="ECO:0000256" key="1">
    <source>
        <dbReference type="ARBA" id="ARBA00009981"/>
    </source>
</evidence>
<name>A0AA46Z4T6_VIBPH</name>
<keyword evidence="2" id="KW-0614">Plasmid</keyword>
<evidence type="ECO:0000313" key="2">
    <source>
        <dbReference type="EMBL" id="UYV30026.1"/>
    </source>
</evidence>
<reference evidence="2" key="1">
    <citation type="submission" date="2022-05" db="EMBL/GenBank/DDBJ databases">
        <title>Megaplasmid of Vibrio parahaemolyticus.</title>
        <authorList>
            <person name="Strauch E."/>
            <person name="Borowiak M."/>
        </authorList>
    </citation>
    <scope>NUCLEOTIDE SEQUENCE</scope>
    <source>
        <strain evidence="2">16-VB00198</strain>
        <plasmid evidence="2">pVP-16-VB00198-1</plasmid>
    </source>
</reference>
<dbReference type="InterPro" id="IPR036165">
    <property type="entry name" value="YefM-like_sf"/>
</dbReference>
<sequence length="67" mass="7470">MLEVEIESKDFESSLDSVLEQVSSTGKTAVLKMNNEPVAYIMDIHTYNETKALIADPIPQTANQQKD</sequence>
<proteinExistence type="inferred from homology"/>
<evidence type="ECO:0000313" key="3">
    <source>
        <dbReference type="Proteomes" id="UP001163036"/>
    </source>
</evidence>
<dbReference type="EMBL" id="CP097357">
    <property type="protein sequence ID" value="UYV30026.1"/>
    <property type="molecule type" value="Genomic_DNA"/>
</dbReference>
<dbReference type="SUPFAM" id="SSF143120">
    <property type="entry name" value="YefM-like"/>
    <property type="match status" value="1"/>
</dbReference>
<dbReference type="Proteomes" id="UP001163036">
    <property type="component" value="Plasmid pVP-16-VB00198-1"/>
</dbReference>
<gene>
    <name evidence="2" type="ORF">M5598_28990</name>
</gene>
<comment type="similarity">
    <text evidence="1">Belongs to the phD/YefM antitoxin family.</text>
</comment>